<dbReference type="Proteomes" id="UP000762676">
    <property type="component" value="Unassembled WGS sequence"/>
</dbReference>
<proteinExistence type="predicted"/>
<dbReference type="PROSITE" id="PS01186">
    <property type="entry name" value="EGF_2"/>
    <property type="match status" value="10"/>
</dbReference>
<dbReference type="FunFam" id="2.10.25.10:FF:000002">
    <property type="entry name" value="Latent-transforming growth factor beta-binding protein 3"/>
    <property type="match status" value="1"/>
</dbReference>
<dbReference type="SMART" id="SM00179">
    <property type="entry name" value="EGF_CA"/>
    <property type="match status" value="15"/>
</dbReference>
<protein>
    <recommendedName>
        <fullName evidence="2">protein disulfide-isomerase</fullName>
        <ecNumber evidence="2">5.3.4.1</ecNumber>
    </recommendedName>
    <alternativeName>
        <fullName evidence="11">Cysteine-rich with EGF-like domain protein 1</fullName>
    </alternativeName>
</protein>
<reference evidence="17 18" key="1">
    <citation type="journal article" date="2021" name="Elife">
        <title>Chloroplast acquisition without the gene transfer in kleptoplastic sea slugs, Plakobranchus ocellatus.</title>
        <authorList>
            <person name="Maeda T."/>
            <person name="Takahashi S."/>
            <person name="Yoshida T."/>
            <person name="Shimamura S."/>
            <person name="Takaki Y."/>
            <person name="Nagai Y."/>
            <person name="Toyoda A."/>
            <person name="Suzuki Y."/>
            <person name="Arimoto A."/>
            <person name="Ishii H."/>
            <person name="Satoh N."/>
            <person name="Nishiyama T."/>
            <person name="Hasebe M."/>
            <person name="Maruyama T."/>
            <person name="Minagawa J."/>
            <person name="Obokata J."/>
            <person name="Shigenobu S."/>
        </authorList>
    </citation>
    <scope>NUCLEOTIDE SEQUENCE [LARGE SCALE GENOMIC DNA]</scope>
</reference>
<evidence type="ECO:0000256" key="7">
    <source>
        <dbReference type="ARBA" id="ARBA00023180"/>
    </source>
</evidence>
<feature type="domain" description="EGF-like" evidence="15">
    <location>
        <begin position="939"/>
        <end position="979"/>
    </location>
</feature>
<keyword evidence="14" id="KW-0812">Transmembrane</keyword>
<dbReference type="PROSITE" id="PS00010">
    <property type="entry name" value="ASX_HYDROXYL"/>
    <property type="match status" value="9"/>
</dbReference>
<dbReference type="InterPro" id="IPR000152">
    <property type="entry name" value="EGF-type_Asp/Asn_hydroxyl_site"/>
</dbReference>
<evidence type="ECO:0000313" key="18">
    <source>
        <dbReference type="Proteomes" id="UP000762676"/>
    </source>
</evidence>
<name>A0AAV4ITI6_9GAST</name>
<dbReference type="InterPro" id="IPR026823">
    <property type="entry name" value="cEGF"/>
</dbReference>
<dbReference type="EMBL" id="BMAT01002771">
    <property type="protein sequence ID" value="GFS13682.1"/>
    <property type="molecule type" value="Genomic_DNA"/>
</dbReference>
<accession>A0AAV4ITI6</accession>
<keyword evidence="14" id="KW-1133">Transmembrane helix</keyword>
<dbReference type="PRINTS" id="PR00011">
    <property type="entry name" value="EGFLAMININ"/>
</dbReference>
<evidence type="ECO:0000313" key="17">
    <source>
        <dbReference type="EMBL" id="GFS13682.1"/>
    </source>
</evidence>
<dbReference type="FunFam" id="2.10.25.10:FF:000119">
    <property type="entry name" value="vitamin K-dependent protein S"/>
    <property type="match status" value="1"/>
</dbReference>
<comment type="function">
    <text evidence="10">Protein disulfide isomerase. Promotes the localization of acetylcholine receptors (AChRs) to the plasma membrane.</text>
</comment>
<dbReference type="InterPro" id="IPR009030">
    <property type="entry name" value="Growth_fac_rcpt_cys_sf"/>
</dbReference>
<evidence type="ECO:0000256" key="6">
    <source>
        <dbReference type="ARBA" id="ARBA00023157"/>
    </source>
</evidence>
<dbReference type="InterPro" id="IPR049883">
    <property type="entry name" value="NOTCH1_EGF-like"/>
</dbReference>
<feature type="domain" description="EGF-like" evidence="15">
    <location>
        <begin position="1319"/>
        <end position="1360"/>
    </location>
</feature>
<dbReference type="GO" id="GO:0003756">
    <property type="term" value="F:protein disulfide isomerase activity"/>
    <property type="evidence" value="ECO:0007669"/>
    <property type="project" value="UniProtKB-EC"/>
</dbReference>
<feature type="transmembrane region" description="Helical" evidence="14">
    <location>
        <begin position="1550"/>
        <end position="1574"/>
    </location>
</feature>
<dbReference type="FunFam" id="2.10.25.10:FF:000038">
    <property type="entry name" value="Fibrillin 2"/>
    <property type="match status" value="2"/>
</dbReference>
<dbReference type="SUPFAM" id="SSF57196">
    <property type="entry name" value="EGF/Laminin"/>
    <property type="match status" value="2"/>
</dbReference>
<keyword evidence="7" id="KW-0325">Glycoprotein</keyword>
<evidence type="ECO:0000256" key="10">
    <source>
        <dbReference type="ARBA" id="ARBA00049626"/>
    </source>
</evidence>
<evidence type="ECO:0000256" key="3">
    <source>
        <dbReference type="ARBA" id="ARBA00022536"/>
    </source>
</evidence>
<keyword evidence="14" id="KW-0472">Membrane</keyword>
<feature type="domain" description="EGF-like" evidence="15">
    <location>
        <begin position="851"/>
        <end position="890"/>
    </location>
</feature>
<evidence type="ECO:0000256" key="4">
    <source>
        <dbReference type="ARBA" id="ARBA00022729"/>
    </source>
</evidence>
<evidence type="ECO:0000256" key="8">
    <source>
        <dbReference type="ARBA" id="ARBA00023235"/>
    </source>
</evidence>
<dbReference type="PROSITE" id="PS50026">
    <property type="entry name" value="EGF_3"/>
    <property type="match status" value="7"/>
</dbReference>
<dbReference type="InterPro" id="IPR018097">
    <property type="entry name" value="EGF_Ca-bd_CS"/>
</dbReference>
<evidence type="ECO:0000259" key="16">
    <source>
        <dbReference type="PROSITE" id="PS51233"/>
    </source>
</evidence>
<gene>
    <name evidence="17" type="ORF">ElyMa_001403500</name>
</gene>
<dbReference type="InterPro" id="IPR000742">
    <property type="entry name" value="EGF"/>
</dbReference>
<dbReference type="Pfam" id="PF07645">
    <property type="entry name" value="EGF_CA"/>
    <property type="match status" value="10"/>
</dbReference>
<dbReference type="FunFam" id="2.10.25.10:FF:000005">
    <property type="entry name" value="Fibrillin 2"/>
    <property type="match status" value="1"/>
</dbReference>
<comment type="catalytic activity">
    <reaction evidence="1">
        <text>Catalyzes the rearrangement of -S-S- bonds in proteins.</text>
        <dbReference type="EC" id="5.3.4.1"/>
    </reaction>
</comment>
<dbReference type="SMART" id="SM00180">
    <property type="entry name" value="EGF_Lam"/>
    <property type="match status" value="3"/>
</dbReference>
<feature type="domain" description="EGF-like" evidence="15">
    <location>
        <begin position="980"/>
        <end position="1019"/>
    </location>
</feature>
<dbReference type="SMART" id="SM00216">
    <property type="entry name" value="VWD"/>
    <property type="match status" value="1"/>
</dbReference>
<keyword evidence="5" id="KW-0677">Repeat</keyword>
<evidence type="ECO:0000256" key="9">
    <source>
        <dbReference type="ARBA" id="ARBA00023284"/>
    </source>
</evidence>
<comment type="caution">
    <text evidence="17">The sequence shown here is derived from an EMBL/GenBank/DDBJ whole genome shotgun (WGS) entry which is preliminary data.</text>
</comment>
<feature type="region of interest" description="Disordered" evidence="13">
    <location>
        <begin position="1587"/>
        <end position="1610"/>
    </location>
</feature>
<feature type="domain" description="EGF-like" evidence="15">
    <location>
        <begin position="1187"/>
        <end position="1229"/>
    </location>
</feature>
<dbReference type="Gene3D" id="2.10.25.10">
    <property type="entry name" value="Laminin"/>
    <property type="match status" value="16"/>
</dbReference>
<evidence type="ECO:0000256" key="14">
    <source>
        <dbReference type="SAM" id="Phobius"/>
    </source>
</evidence>
<keyword evidence="6 12" id="KW-1015">Disulfide bond</keyword>
<evidence type="ECO:0000259" key="15">
    <source>
        <dbReference type="PROSITE" id="PS50026"/>
    </source>
</evidence>
<dbReference type="PANTHER" id="PTHR24034:SF200">
    <property type="entry name" value="EGF-LIKE AND EMI DOMAIN-CONTAINING PROTEIN 1"/>
    <property type="match status" value="1"/>
</dbReference>
<comment type="caution">
    <text evidence="12">Lacks conserved residue(s) required for the propagation of feature annotation.</text>
</comment>
<dbReference type="SMART" id="SM00181">
    <property type="entry name" value="EGF"/>
    <property type="match status" value="23"/>
</dbReference>
<feature type="domain" description="EGF-like" evidence="15">
    <location>
        <begin position="1275"/>
        <end position="1316"/>
    </location>
</feature>
<dbReference type="EC" id="5.3.4.1" evidence="2"/>
<feature type="domain" description="EGF-like" evidence="15">
    <location>
        <begin position="681"/>
        <end position="720"/>
    </location>
</feature>
<keyword evidence="8" id="KW-0413">Isomerase</keyword>
<feature type="domain" description="VWFD" evidence="16">
    <location>
        <begin position="10"/>
        <end position="214"/>
    </location>
</feature>
<evidence type="ECO:0000256" key="12">
    <source>
        <dbReference type="PROSITE-ProRule" id="PRU00076"/>
    </source>
</evidence>
<sequence length="1623" mass="172829">MSCSNDVEWFRGRAMGDPHIGTLDSKSYTFNGKGEYILLQVSSVEFALQGRTDQATNSQGNLTTATVFVAFAAKEGNSTKFQVELSDDKTAMVITANDMDISADFYAESNYTFENNDLTVERQDRNSTTVVVAAFPSNIAVEVYVGIKNLEFAAIVPTTYKGQTTGMMGNYNDDNTDDFILPDGTQLTNDQTDTERKIFENFGREWEVTSSTTIFKYASGESALTYQFPNFEPMFREEVNQTLLAEAEQTCGAQQDACIFDLLATGDQAFAEATRDSAQEEADLTQSLNNNLPVLSLTTALNSQSRWQVVHGQESTLQFSATDADNDIISFELVETVNGVTVGNSSGVLAYTPDHTSSVVIGVRASDGKGKSSPIYVDLVVCTGCNGHGACDFSQTRETEYEAGRFLIAACSCWPAYEGDDCDQDANGCADDPCGDELNCTDITAAQQGNQTVGYLCEDCPDGYSLQGSSCVDTNECITNGTVSVCPQNSDCANTIGSYSCSCSTGYRTDPADAASCKDIDECSERIHDCEQVCDNTPGGFNCSCYGAGTLNQDGKTCTAVGTCNVTCQHFCQQNDDGSTECNCRNGYVLNANGQSCDDLDECSGKSLCSQGCTNTIGGFTCYCFSGFTLAADNTSCTECETSYWGANCANQCQCNGHGTCDRTRGCVCNSGWSGTRCVTDVNECAVDGACSAGQVCTNTIGSYTCACSSGYETLKGACVDIDECDDVLLHNCDLTTQDCSNNVGSYSCVCRTGYARNANNECADIDECSVQSHGCEQICENTDGSYNCDCYNGFRLDTDRRNCVEGSSNPCDGVTSLNCSQICTVDTTTNTAQCLCNSGYGLVGTETCQDINECDFSHLNLCGYTLGCQNTIGGFTCSCANGFQLDNDERSCVACGSGKWGQNCANSCECDWEGASSCDSQIGCVCNTGFTGQYCADDVDECASGSLTCAEGEQCVNTRGSAECQCIQGYRRVLGTCTDLDECAILSNNDCDQICTNYAGGYECSCNAGYTLSGNQCVDVDECAIKADGCEQGCENSEGSYRCTCSEGLKLSFDALSCIVEDACVTRTDCTDTCAIVNNVETCFCPRGKELDGNGYTCNDIDLCADAPCASNCNETADGTNFFCSCDPGQKLANNGFNCSDCVEGKYGDECSQTCTCSAIGTASCDKVSGNCNCNSGWSGADCATDVDECTDNSHNCTSKPDSTCENTPGSFVCKCDDGFYTNRSLCSACQAFTFGDECTGTCDCNREYSSGCNAVSGACTCQDGWTGTRCDTDIDECAVNNNCTLANRINWVCANTPGSFVCQCDEGYEDSNGVCTDIDECAADFTNVCNQNCTNSIGNYTCSCNSGYSLASDGRTCEDLDECTTGQHSCEDICTNAEASYTCSCNSGRELDSDNRNCYNALSTACTATLNNLNGGNLKEPLGADYINMHALVQPKLFEHFSMFSSGLTKLIINAMRSGSVIVDFTTVINTETTDNGESQVTDALIALVTNGITINGTFSTVNVVIGSLTVTSTTDKCEIMAALSACADDETCLISESGSAYYLDIPLIVGLSVGLPLGILAIVAIAFACWYKKKYKGQKRVNSRMDNYNDEAGPSSRRSSPDPFTAFKTNQLKSSLIEVD</sequence>
<dbReference type="InterPro" id="IPR050751">
    <property type="entry name" value="ECM_structural_protein"/>
</dbReference>
<evidence type="ECO:0000256" key="1">
    <source>
        <dbReference type="ARBA" id="ARBA00001182"/>
    </source>
</evidence>
<dbReference type="PROSITE" id="PS51233">
    <property type="entry name" value="VWFD"/>
    <property type="match status" value="1"/>
</dbReference>
<evidence type="ECO:0000256" key="13">
    <source>
        <dbReference type="SAM" id="MobiDB-lite"/>
    </source>
</evidence>
<dbReference type="CDD" id="cd00054">
    <property type="entry name" value="EGF_CA"/>
    <property type="match status" value="6"/>
</dbReference>
<dbReference type="InterPro" id="IPR001846">
    <property type="entry name" value="VWF_type-D"/>
</dbReference>
<feature type="disulfide bond" evidence="12">
    <location>
        <begin position="1198"/>
        <end position="1215"/>
    </location>
</feature>
<dbReference type="Pfam" id="PF12662">
    <property type="entry name" value="cEGF"/>
    <property type="match status" value="2"/>
</dbReference>
<keyword evidence="4" id="KW-0732">Signal</keyword>
<keyword evidence="3 12" id="KW-0245">EGF-like domain</keyword>
<dbReference type="SUPFAM" id="SSF57184">
    <property type="entry name" value="Growth factor receptor domain"/>
    <property type="match status" value="6"/>
</dbReference>
<dbReference type="GO" id="GO:0005509">
    <property type="term" value="F:calcium ion binding"/>
    <property type="evidence" value="ECO:0007669"/>
    <property type="project" value="InterPro"/>
</dbReference>
<evidence type="ECO:0000256" key="2">
    <source>
        <dbReference type="ARBA" id="ARBA00012723"/>
    </source>
</evidence>
<dbReference type="InterPro" id="IPR001881">
    <property type="entry name" value="EGF-like_Ca-bd_dom"/>
</dbReference>
<dbReference type="Gene3D" id="2.170.300.10">
    <property type="entry name" value="Tie2 ligand-binding domain superfamily"/>
    <property type="match status" value="1"/>
</dbReference>
<dbReference type="PANTHER" id="PTHR24034">
    <property type="entry name" value="EGF-LIKE DOMAIN-CONTAINING PROTEIN"/>
    <property type="match status" value="1"/>
</dbReference>
<dbReference type="PROSITE" id="PS01187">
    <property type="entry name" value="EGF_CA"/>
    <property type="match status" value="9"/>
</dbReference>
<keyword evidence="18" id="KW-1185">Reference proteome</keyword>
<organism evidence="17 18">
    <name type="scientific">Elysia marginata</name>
    <dbReference type="NCBI Taxonomy" id="1093978"/>
    <lineage>
        <taxon>Eukaryota</taxon>
        <taxon>Metazoa</taxon>
        <taxon>Spiralia</taxon>
        <taxon>Lophotrochozoa</taxon>
        <taxon>Mollusca</taxon>
        <taxon>Gastropoda</taxon>
        <taxon>Heterobranchia</taxon>
        <taxon>Euthyneura</taxon>
        <taxon>Panpulmonata</taxon>
        <taxon>Sacoglossa</taxon>
        <taxon>Placobranchoidea</taxon>
        <taxon>Plakobranchidae</taxon>
        <taxon>Elysia</taxon>
    </lineage>
</organism>
<evidence type="ECO:0000256" key="5">
    <source>
        <dbReference type="ARBA" id="ARBA00022737"/>
    </source>
</evidence>
<dbReference type="InterPro" id="IPR002049">
    <property type="entry name" value="LE_dom"/>
</dbReference>
<evidence type="ECO:0000256" key="11">
    <source>
        <dbReference type="ARBA" id="ARBA00049822"/>
    </source>
</evidence>
<keyword evidence="9" id="KW-0676">Redox-active center</keyword>
<dbReference type="PROSITE" id="PS00022">
    <property type="entry name" value="EGF_1"/>
    <property type="match status" value="2"/>
</dbReference>